<comment type="caution">
    <text evidence="2">The sequence shown here is derived from an EMBL/GenBank/DDBJ whole genome shotgun (WGS) entry which is preliminary data.</text>
</comment>
<feature type="compositionally biased region" description="Basic and acidic residues" evidence="1">
    <location>
        <begin position="187"/>
        <end position="197"/>
    </location>
</feature>
<gene>
    <name evidence="2" type="ORF">AAFF_G00394480</name>
</gene>
<proteinExistence type="predicted"/>
<dbReference type="AlphaFoldDB" id="A0AAD7WLQ5"/>
<dbReference type="Proteomes" id="UP001221898">
    <property type="component" value="Unassembled WGS sequence"/>
</dbReference>
<dbReference type="EMBL" id="JAINUG010000075">
    <property type="protein sequence ID" value="KAJ8400679.1"/>
    <property type="molecule type" value="Genomic_DNA"/>
</dbReference>
<evidence type="ECO:0000313" key="2">
    <source>
        <dbReference type="EMBL" id="KAJ8400679.1"/>
    </source>
</evidence>
<name>A0AAD7WLQ5_9TELE</name>
<protein>
    <submittedName>
        <fullName evidence="2">Uncharacterized protein</fullName>
    </submittedName>
</protein>
<feature type="region of interest" description="Disordered" evidence="1">
    <location>
        <begin position="26"/>
        <end position="63"/>
    </location>
</feature>
<feature type="region of interest" description="Disordered" evidence="1">
    <location>
        <begin position="187"/>
        <end position="207"/>
    </location>
</feature>
<organism evidence="2 3">
    <name type="scientific">Aldrovandia affinis</name>
    <dbReference type="NCBI Taxonomy" id="143900"/>
    <lineage>
        <taxon>Eukaryota</taxon>
        <taxon>Metazoa</taxon>
        <taxon>Chordata</taxon>
        <taxon>Craniata</taxon>
        <taxon>Vertebrata</taxon>
        <taxon>Euteleostomi</taxon>
        <taxon>Actinopterygii</taxon>
        <taxon>Neopterygii</taxon>
        <taxon>Teleostei</taxon>
        <taxon>Notacanthiformes</taxon>
        <taxon>Halosauridae</taxon>
        <taxon>Aldrovandia</taxon>
    </lineage>
</organism>
<evidence type="ECO:0000256" key="1">
    <source>
        <dbReference type="SAM" id="MobiDB-lite"/>
    </source>
</evidence>
<sequence>MRGGYSGLTFDWLRGIDGRGDAVIERAGPSGLSAPLESGPSQNLGGEGNNPAGVWQRSETSRSCTLPSVSRDLLRIRERSAGPGRSDSPFGLRRAQTAGKQTISPLLHTTLCLHFHRASVRDEMILVNSVSPSQPALLYENVVVSEGSPILRDLLFSPDQQHVYTLTDKQKRIEEQRVGGWCAQRAFKEPHSREPRGARGSPRHARHIKVSADISTDALPRTFPV</sequence>
<keyword evidence="3" id="KW-1185">Reference proteome</keyword>
<reference evidence="2" key="1">
    <citation type="journal article" date="2023" name="Science">
        <title>Genome structures resolve the early diversification of teleost fishes.</title>
        <authorList>
            <person name="Parey E."/>
            <person name="Louis A."/>
            <person name="Montfort J."/>
            <person name="Bouchez O."/>
            <person name="Roques C."/>
            <person name="Iampietro C."/>
            <person name="Lluch J."/>
            <person name="Castinel A."/>
            <person name="Donnadieu C."/>
            <person name="Desvignes T."/>
            <person name="Floi Bucao C."/>
            <person name="Jouanno E."/>
            <person name="Wen M."/>
            <person name="Mejri S."/>
            <person name="Dirks R."/>
            <person name="Jansen H."/>
            <person name="Henkel C."/>
            <person name="Chen W.J."/>
            <person name="Zahm M."/>
            <person name="Cabau C."/>
            <person name="Klopp C."/>
            <person name="Thompson A.W."/>
            <person name="Robinson-Rechavi M."/>
            <person name="Braasch I."/>
            <person name="Lecointre G."/>
            <person name="Bobe J."/>
            <person name="Postlethwait J.H."/>
            <person name="Berthelot C."/>
            <person name="Roest Crollius H."/>
            <person name="Guiguen Y."/>
        </authorList>
    </citation>
    <scope>NUCLEOTIDE SEQUENCE</scope>
    <source>
        <strain evidence="2">NC1722</strain>
    </source>
</reference>
<accession>A0AAD7WLQ5</accession>
<evidence type="ECO:0000313" key="3">
    <source>
        <dbReference type="Proteomes" id="UP001221898"/>
    </source>
</evidence>